<comment type="caution">
    <text evidence="1">The sequence shown here is derived from an EMBL/GenBank/DDBJ whole genome shotgun (WGS) entry which is preliminary data.</text>
</comment>
<organism evidence="1 2">
    <name type="scientific">Avibacterium paragallinarum</name>
    <name type="common">Haemophilus gallinarum</name>
    <dbReference type="NCBI Taxonomy" id="728"/>
    <lineage>
        <taxon>Bacteria</taxon>
        <taxon>Pseudomonadati</taxon>
        <taxon>Pseudomonadota</taxon>
        <taxon>Gammaproteobacteria</taxon>
        <taxon>Pasteurellales</taxon>
        <taxon>Pasteurellaceae</taxon>
        <taxon>Avibacterium</taxon>
    </lineage>
</organism>
<sequence>MIIADLKEISFYNVASKNEAQLQILNSSYYLQLVLTIGIQGKNGGDNFYVDLFNISHIKKCRLIMASKCFIVNDIDDIDDIEKEIKYFVNGIHGDNWDEILIQLRRYFDWEYENHRFV</sequence>
<dbReference type="EMBL" id="JAMDKS010000018">
    <property type="protein sequence ID" value="MEE6113272.1"/>
    <property type="molecule type" value="Genomic_DNA"/>
</dbReference>
<dbReference type="InterPro" id="IPR028964">
    <property type="entry name" value="Imm8"/>
</dbReference>
<evidence type="ECO:0000313" key="2">
    <source>
        <dbReference type="Proteomes" id="UP001352533"/>
    </source>
</evidence>
<dbReference type="Proteomes" id="UP001352533">
    <property type="component" value="Unassembled WGS sequence"/>
</dbReference>
<name>A0ABU7QRR1_AVIPA</name>
<gene>
    <name evidence="1" type="ORF">M5S25_08725</name>
</gene>
<keyword evidence="2" id="KW-1185">Reference proteome</keyword>
<reference evidence="1 2" key="1">
    <citation type="journal article" date="2022" name="Front. Microbiol.">
        <title>Commensal bacteria contribute to the growth of multidrug-resistant Avibacterium paragallinarum in chickens.</title>
        <authorList>
            <person name="Zhu J."/>
            <person name="Chen Y."/>
            <person name="Wu Y."/>
            <person name="Wang Y."/>
            <person name="Zhu K."/>
        </authorList>
    </citation>
    <scope>NUCLEOTIDE SEQUENCE [LARGE SCALE GENOMIC DNA]</scope>
    <source>
        <strain evidence="1 2">AV12</strain>
    </source>
</reference>
<dbReference type="Pfam" id="PF15586">
    <property type="entry name" value="Imm8"/>
    <property type="match status" value="1"/>
</dbReference>
<dbReference type="RefSeq" id="WP_194751687.1">
    <property type="nucleotide sequence ID" value="NZ_JACEWB010000018.1"/>
</dbReference>
<protein>
    <submittedName>
        <fullName evidence="1">Immunity 8 family protein</fullName>
    </submittedName>
</protein>
<accession>A0ABU7QRR1</accession>
<proteinExistence type="predicted"/>
<evidence type="ECO:0000313" key="1">
    <source>
        <dbReference type="EMBL" id="MEE6113272.1"/>
    </source>
</evidence>